<dbReference type="Gene3D" id="3.30.460.10">
    <property type="entry name" value="Beta Polymerase, domain 2"/>
    <property type="match status" value="1"/>
</dbReference>
<organism evidence="1 2">
    <name type="scientific">Staphylococcus pseudoxylosus</name>
    <dbReference type="NCBI Taxonomy" id="2282419"/>
    <lineage>
        <taxon>Bacteria</taxon>
        <taxon>Bacillati</taxon>
        <taxon>Bacillota</taxon>
        <taxon>Bacilli</taxon>
        <taxon>Bacillales</taxon>
        <taxon>Staphylococcaceae</taxon>
        <taxon>Staphylococcus</taxon>
    </lineage>
</organism>
<reference evidence="1 2" key="1">
    <citation type="submission" date="2018-10" db="EMBL/GenBank/DDBJ databases">
        <title>Staphylococcus pseudoxylosus sp. nov., isolated from bovine mastitis.</title>
        <authorList>
            <person name="Macfadyen A.C."/>
            <person name="Leroy S."/>
            <person name="Harrison E.M."/>
            <person name="Parkhill J."/>
            <person name="Holmes M.A."/>
            <person name="Paterson G.K."/>
        </authorList>
    </citation>
    <scope>NUCLEOTIDE SEQUENCE [LARGE SCALE GENOMIC DNA]</scope>
    <source>
        <strain evidence="1 2">S04009</strain>
    </source>
</reference>
<dbReference type="InterPro" id="IPR007344">
    <property type="entry name" value="GrpB/CoaE"/>
</dbReference>
<dbReference type="InterPro" id="IPR043519">
    <property type="entry name" value="NT_sf"/>
</dbReference>
<evidence type="ECO:0000313" key="2">
    <source>
        <dbReference type="Proteomes" id="UP000269505"/>
    </source>
</evidence>
<protein>
    <submittedName>
        <fullName evidence="1">GrpB family protein</fullName>
    </submittedName>
</protein>
<proteinExistence type="predicted"/>
<dbReference type="PANTHER" id="PTHR34822">
    <property type="entry name" value="GRPB DOMAIN PROTEIN (AFU_ORTHOLOGUE AFUA_1G01530)"/>
    <property type="match status" value="1"/>
</dbReference>
<dbReference type="PANTHER" id="PTHR34822:SF1">
    <property type="entry name" value="GRPB FAMILY PROTEIN"/>
    <property type="match status" value="1"/>
</dbReference>
<dbReference type="AlphaFoldDB" id="A0AAQ0S6N4"/>
<name>A0AAQ0S6N4_9STAP</name>
<dbReference type="RefSeq" id="WP_122064197.1">
    <property type="nucleotide sequence ID" value="NZ_CP075499.1"/>
</dbReference>
<gene>
    <name evidence="1" type="ORF">D9V42_07385</name>
</gene>
<keyword evidence="2" id="KW-1185">Reference proteome</keyword>
<accession>A0AAQ0S6N4</accession>
<sequence length="172" mass="20550">MEIEVQHYQKQWSILFEIEKSNIEAILSEEVIQIHHIGSTAVENLKAKPIIDMLVVVNKIEKIDDYNEVLMSLGYTSLGENGITKRRFFIKGGNPRTHHMHIFQQDNMYEINRHIAVRDYLRKHKKRAREYEQLKERLAQRFPDDRQSYCDGKDTFMKKLEQAALNWYLKEL</sequence>
<dbReference type="EMBL" id="RCVN01000007">
    <property type="protein sequence ID" value="RMI85032.1"/>
    <property type="molecule type" value="Genomic_DNA"/>
</dbReference>
<dbReference type="Pfam" id="PF04229">
    <property type="entry name" value="GrpB"/>
    <property type="match status" value="1"/>
</dbReference>
<dbReference type="SUPFAM" id="SSF81301">
    <property type="entry name" value="Nucleotidyltransferase"/>
    <property type="match status" value="1"/>
</dbReference>
<dbReference type="Proteomes" id="UP000269505">
    <property type="component" value="Unassembled WGS sequence"/>
</dbReference>
<comment type="caution">
    <text evidence="1">The sequence shown here is derived from an EMBL/GenBank/DDBJ whole genome shotgun (WGS) entry which is preliminary data.</text>
</comment>
<evidence type="ECO:0000313" key="1">
    <source>
        <dbReference type="EMBL" id="RMI85032.1"/>
    </source>
</evidence>